<evidence type="ECO:0000313" key="4">
    <source>
        <dbReference type="EMBL" id="NDU99637.1"/>
    </source>
</evidence>
<dbReference type="RefSeq" id="WP_163889293.1">
    <property type="nucleotide sequence ID" value="NZ_JAAFYS010000001.1"/>
</dbReference>
<dbReference type="GO" id="GO:0008168">
    <property type="term" value="F:methyltransferase activity"/>
    <property type="evidence" value="ECO:0007669"/>
    <property type="project" value="UniProtKB-KW"/>
</dbReference>
<dbReference type="InterPro" id="IPR029063">
    <property type="entry name" value="SAM-dependent_MTases_sf"/>
</dbReference>
<organism evidence="4 5">
    <name type="scientific">Pseudoroseicyclus tamaricis</name>
    <dbReference type="NCBI Taxonomy" id="2705421"/>
    <lineage>
        <taxon>Bacteria</taxon>
        <taxon>Pseudomonadati</taxon>
        <taxon>Pseudomonadota</taxon>
        <taxon>Alphaproteobacteria</taxon>
        <taxon>Rhodobacterales</taxon>
        <taxon>Paracoccaceae</taxon>
        <taxon>Pseudoroseicyclus</taxon>
    </lineage>
</organism>
<dbReference type="CDD" id="cd02440">
    <property type="entry name" value="AdoMet_MTases"/>
    <property type="match status" value="1"/>
</dbReference>
<dbReference type="Pfam" id="PF13489">
    <property type="entry name" value="Methyltransf_23"/>
    <property type="match status" value="1"/>
</dbReference>
<evidence type="ECO:0000256" key="2">
    <source>
        <dbReference type="ARBA" id="ARBA00022679"/>
    </source>
</evidence>
<protein>
    <submittedName>
        <fullName evidence="4">Methyltransferase domain-containing protein</fullName>
    </submittedName>
</protein>
<keyword evidence="3" id="KW-0949">S-adenosyl-L-methionine</keyword>
<dbReference type="PANTHER" id="PTHR43464:SF19">
    <property type="entry name" value="UBIQUINONE BIOSYNTHESIS O-METHYLTRANSFERASE, MITOCHONDRIAL"/>
    <property type="match status" value="1"/>
</dbReference>
<accession>A0A6B2JNM6</accession>
<name>A0A6B2JNM6_9RHOB</name>
<dbReference type="PANTHER" id="PTHR43464">
    <property type="entry name" value="METHYLTRANSFERASE"/>
    <property type="match status" value="1"/>
</dbReference>
<comment type="caution">
    <text evidence="4">The sequence shown here is derived from an EMBL/GenBank/DDBJ whole genome shotgun (WGS) entry which is preliminary data.</text>
</comment>
<evidence type="ECO:0000256" key="3">
    <source>
        <dbReference type="ARBA" id="ARBA00022691"/>
    </source>
</evidence>
<keyword evidence="1 4" id="KW-0489">Methyltransferase</keyword>
<dbReference type="EMBL" id="JAAGAB010000001">
    <property type="protein sequence ID" value="NDU99637.1"/>
    <property type="molecule type" value="Genomic_DNA"/>
</dbReference>
<sequence>MPGPEEAQYATPANLTARGDLHARYASEDWFGFVHDKIGLTSGETVLDIGCGAGWIWEREGLPEIALTLADRSPAMVEAALGRAKVADTHGEVADAASLGFAAGQFDVILALHMAYHLENPAEALAQMAPLLKEGGRLVLSVNGTGNLGPLWNIAAECLGIAPVDPSVVLFSDLAAEAALAATFREIERHDFVDLYRVAEAEPLVAYLASLPPAAEGGAAALPAIRTSVEDALARGPLELPRRSAVLVARAPKQP</sequence>
<dbReference type="GO" id="GO:0032259">
    <property type="term" value="P:methylation"/>
    <property type="evidence" value="ECO:0007669"/>
    <property type="project" value="UniProtKB-KW"/>
</dbReference>
<reference evidence="4 5" key="1">
    <citation type="submission" date="2020-02" db="EMBL/GenBank/DDBJ databases">
        <title>Pseudoroseicyclus tamarix, sp. nov., isolated from offshore sediment of a Tamarix chinensis forest.</title>
        <authorList>
            <person name="Gai Y."/>
        </authorList>
    </citation>
    <scope>NUCLEOTIDE SEQUENCE [LARGE SCALE GENOMIC DNA]</scope>
    <source>
        <strain evidence="4 5">CLL3-39</strain>
    </source>
</reference>
<dbReference type="SUPFAM" id="SSF53335">
    <property type="entry name" value="S-adenosyl-L-methionine-dependent methyltransferases"/>
    <property type="match status" value="1"/>
</dbReference>
<keyword evidence="2 4" id="KW-0808">Transferase</keyword>
<proteinExistence type="predicted"/>
<keyword evidence="5" id="KW-1185">Reference proteome</keyword>
<dbReference type="Proteomes" id="UP000474757">
    <property type="component" value="Unassembled WGS sequence"/>
</dbReference>
<gene>
    <name evidence="4" type="ORF">GZA08_01455</name>
</gene>
<dbReference type="AlphaFoldDB" id="A0A6B2JNM6"/>
<dbReference type="Gene3D" id="3.40.50.150">
    <property type="entry name" value="Vaccinia Virus protein VP39"/>
    <property type="match status" value="1"/>
</dbReference>
<evidence type="ECO:0000256" key="1">
    <source>
        <dbReference type="ARBA" id="ARBA00022603"/>
    </source>
</evidence>
<evidence type="ECO:0000313" key="5">
    <source>
        <dbReference type="Proteomes" id="UP000474757"/>
    </source>
</evidence>